<evidence type="ECO:0000256" key="1">
    <source>
        <dbReference type="SAM" id="SignalP"/>
    </source>
</evidence>
<dbReference type="InterPro" id="IPR045748">
    <property type="entry name" value="DcaP"/>
</dbReference>
<protein>
    <recommendedName>
        <fullName evidence="3">Porin</fullName>
    </recommendedName>
</protein>
<dbReference type="SUPFAM" id="SSF56935">
    <property type="entry name" value="Porins"/>
    <property type="match status" value="1"/>
</dbReference>
<feature type="chain" id="PRO_5002265407" description="Porin" evidence="1">
    <location>
        <begin position="22"/>
        <end position="388"/>
    </location>
</feature>
<proteinExistence type="predicted"/>
<organism evidence="2">
    <name type="scientific">Cellvibrionaceae bacterium Bsc2</name>
    <dbReference type="NCBI Taxonomy" id="1500540"/>
    <lineage>
        <taxon>Bacteria</taxon>
        <taxon>Pseudomonadati</taxon>
        <taxon>Pseudomonadota</taxon>
        <taxon>Gammaproteobacteria</taxon>
        <taxon>Cellvibrionales</taxon>
        <taxon>Cellvibrionaceae</taxon>
    </lineage>
</organism>
<evidence type="ECO:0000313" key="2">
    <source>
        <dbReference type="EMBL" id="AIH07691.1"/>
    </source>
</evidence>
<dbReference type="EMBL" id="KJ943340">
    <property type="protein sequence ID" value="AIH07691.1"/>
    <property type="molecule type" value="Genomic_DNA"/>
</dbReference>
<evidence type="ECO:0008006" key="3">
    <source>
        <dbReference type="Google" id="ProtNLM"/>
    </source>
</evidence>
<accession>A0A0D3MF67</accession>
<reference evidence="2" key="1">
    <citation type="journal article" date="2014" name="Proc. Natl. Acad. Sci. U.S.A.">
        <title>Gill bacteria enable a novel digestive strategy in a wood-feeding mollusk.</title>
        <authorList>
            <person name="O'Connor R.M."/>
            <person name="Fung J.M."/>
            <person name="Sharp K.H."/>
            <person name="Benner J.S."/>
            <person name="McClung C."/>
            <person name="Cushing S."/>
            <person name="Lamkin E.R."/>
            <person name="Fomenkov A.I."/>
            <person name="Henrissat B."/>
            <person name="Londer Y.Y."/>
            <person name="Scholz M.B."/>
            <person name="Posfai J."/>
            <person name="Malfatti S."/>
            <person name="Tringe S.G."/>
            <person name="Woyke T."/>
            <person name="Malmstrom R.R."/>
            <person name="Coleman-Derr D."/>
            <person name="Altamia M.A."/>
            <person name="Dedrick S."/>
            <person name="Kaluziak S.T."/>
            <person name="Haygood M.G."/>
            <person name="Distel D.L."/>
        </authorList>
    </citation>
    <scope>NUCLEOTIDE SEQUENCE</scope>
    <source>
        <strain evidence="2">BsC2</strain>
    </source>
</reference>
<name>A0A0D3MF67_9GAMM</name>
<dbReference type="Pfam" id="PF19577">
    <property type="entry name" value="DcaP"/>
    <property type="match status" value="1"/>
</dbReference>
<dbReference type="AlphaFoldDB" id="A0A0D3MF67"/>
<keyword evidence="1" id="KW-0732">Signal</keyword>
<feature type="signal peptide" evidence="1">
    <location>
        <begin position="1"/>
        <end position="21"/>
    </location>
</feature>
<sequence>MKSFQKTALAACLATTAYVPASFTHAIELGKVGDTTVKVGGYVKLDAIMSNYSDGSLGAGNLGRDFYVPSLTPVGGESANNTMDMHAKQTRFNLGTTTTIGEHTLKTFIELDFQATPNGNERVSNSYSPRLRHAFLSYDKWLFGQTWSTFQNVGALPETVDFIGNTDFGIFVRQAQVRYTTGNFQFAVENPETTVTPFEGGGRIVTDQNPLPDFVGRYNHSAGELSLSAAVLARQLAYNDTVTDSSTSSIGFSLSGKWKIGEDDIRFGVNTGSGMGRYIGLNVANGAVMDDNGDLEAINSTAFYAAYRHLWNSEWRSNISYSTISIDNDTDLTGTAVTDMTDSLRVNLLYSPVKSLSLGGEYTLANRELASGADGSMNRFQFMAKLAF</sequence>